<dbReference type="AlphaFoldDB" id="A0A343JCD3"/>
<dbReference type="SUPFAM" id="SSF51971">
    <property type="entry name" value="Nucleotide-binding domain"/>
    <property type="match status" value="2"/>
</dbReference>
<dbReference type="Proteomes" id="UP000264883">
    <property type="component" value="Chromosome"/>
</dbReference>
<dbReference type="PRINTS" id="PR00368">
    <property type="entry name" value="FADPNR"/>
</dbReference>
<dbReference type="Gene3D" id="3.50.50.60">
    <property type="entry name" value="FAD/NAD(P)-binding domain"/>
    <property type="match status" value="2"/>
</dbReference>
<dbReference type="PRINTS" id="PR00469">
    <property type="entry name" value="PNDRDTASEII"/>
</dbReference>
<evidence type="ECO:0000259" key="1">
    <source>
        <dbReference type="Pfam" id="PF07992"/>
    </source>
</evidence>
<sequence>MKELLLEADRCLMCKKPRCREHCPIDTPIPEVIALFKEGKMAEAGEILFKNNPLTQVCGIVCPHDDQCKGNCIRGIKSEPVRFCEIEAYVSKVYIENAKFEKETDIDKMVAVVGGGPAGITVAFILAQKGYRVTIFDANPKLGGVLRYGIPKFRLPKDIIDTYEERLSELGVSIRPNTLIGPVVTLDRLFADGYKAVFIGTGVWNPRVLNIKGESLGNVHYAIDYLKTPETYRIGERVIVIGAGDVGMDAARTAKRNGAKDVRILHLKGMDEITATKSELEGALEDGVKIETYKAPMELTLKGVKYRETKSGTGEDVKEGFLECDTIIIAISQAPKNNIVANTTGLETDDRGHILADEEGRTTREGVFSAGDVVIGAATVVKAVAKSKLVAEAMDNYLKSIE</sequence>
<name>A0A343JCD3_9CLOT</name>
<dbReference type="Gene3D" id="1.10.1060.10">
    <property type="entry name" value="Alpha-helical ferredoxin"/>
    <property type="match status" value="1"/>
</dbReference>
<dbReference type="RefSeq" id="WP_119865327.1">
    <property type="nucleotide sequence ID" value="NZ_CP016786.1"/>
</dbReference>
<feature type="domain" description="FAD/NAD(P)-binding" evidence="1">
    <location>
        <begin position="110"/>
        <end position="385"/>
    </location>
</feature>
<accession>A0A343JCD3</accession>
<dbReference type="EMBL" id="CP016786">
    <property type="protein sequence ID" value="ASW43191.1"/>
    <property type="molecule type" value="Genomic_DNA"/>
</dbReference>
<dbReference type="InterPro" id="IPR028261">
    <property type="entry name" value="DPD_II"/>
</dbReference>
<dbReference type="InterPro" id="IPR036188">
    <property type="entry name" value="FAD/NAD-bd_sf"/>
</dbReference>
<evidence type="ECO:0000259" key="2">
    <source>
        <dbReference type="Pfam" id="PF14691"/>
    </source>
</evidence>
<dbReference type="InterPro" id="IPR023753">
    <property type="entry name" value="FAD/NAD-binding_dom"/>
</dbReference>
<reference evidence="3 4" key="1">
    <citation type="submission" date="2016-08" db="EMBL/GenBank/DDBJ databases">
        <title>Complete Genome Sequence Of The Indigo Reducing Clostridium isatidis DSM15098.</title>
        <authorList>
            <person name="Little G.T."/>
            <person name="Minton N.P."/>
        </authorList>
    </citation>
    <scope>NUCLEOTIDE SEQUENCE [LARGE SCALE GENOMIC DNA]</scope>
    <source>
        <strain evidence="3 4">DSM 15098</strain>
    </source>
</reference>
<dbReference type="PANTHER" id="PTHR42783">
    <property type="entry name" value="GLUTAMATE SYNTHASE [NADPH] SMALL CHAIN"/>
    <property type="match status" value="1"/>
</dbReference>
<dbReference type="Pfam" id="PF14691">
    <property type="entry name" value="Fer4_20"/>
    <property type="match status" value="1"/>
</dbReference>
<keyword evidence="4" id="KW-1185">Reference proteome</keyword>
<dbReference type="KEGG" id="cia:BEN51_06765"/>
<dbReference type="GO" id="GO:0051536">
    <property type="term" value="F:iron-sulfur cluster binding"/>
    <property type="evidence" value="ECO:0007669"/>
    <property type="project" value="InterPro"/>
</dbReference>
<evidence type="ECO:0000313" key="4">
    <source>
        <dbReference type="Proteomes" id="UP000264883"/>
    </source>
</evidence>
<proteinExistence type="predicted"/>
<dbReference type="InterPro" id="IPR009051">
    <property type="entry name" value="Helical_ferredxn"/>
</dbReference>
<dbReference type="SUPFAM" id="SSF46548">
    <property type="entry name" value="alpha-helical ferredoxin"/>
    <property type="match status" value="1"/>
</dbReference>
<dbReference type="Pfam" id="PF07992">
    <property type="entry name" value="Pyr_redox_2"/>
    <property type="match status" value="1"/>
</dbReference>
<organism evidence="3 4">
    <name type="scientific">Clostridium isatidis</name>
    <dbReference type="NCBI Taxonomy" id="182773"/>
    <lineage>
        <taxon>Bacteria</taxon>
        <taxon>Bacillati</taxon>
        <taxon>Bacillota</taxon>
        <taxon>Clostridia</taxon>
        <taxon>Eubacteriales</taxon>
        <taxon>Clostridiaceae</taxon>
        <taxon>Clostridium</taxon>
    </lineage>
</organism>
<protein>
    <submittedName>
        <fullName evidence="3">Dihydropyrimidine dehydrogenase</fullName>
    </submittedName>
</protein>
<dbReference type="OrthoDB" id="9803192at2"/>
<dbReference type="GO" id="GO:0016491">
    <property type="term" value="F:oxidoreductase activity"/>
    <property type="evidence" value="ECO:0007669"/>
    <property type="project" value="InterPro"/>
</dbReference>
<dbReference type="PANTHER" id="PTHR42783:SF3">
    <property type="entry name" value="GLUTAMATE SYNTHASE [NADPH] SMALL CHAIN-RELATED"/>
    <property type="match status" value="1"/>
</dbReference>
<feature type="domain" description="Dihydroprymidine dehydrogenase" evidence="2">
    <location>
        <begin position="4"/>
        <end position="96"/>
    </location>
</feature>
<evidence type="ECO:0000313" key="3">
    <source>
        <dbReference type="EMBL" id="ASW43191.1"/>
    </source>
</evidence>
<gene>
    <name evidence="3" type="ORF">BEN51_06765</name>
</gene>